<protein>
    <recommendedName>
        <fullName evidence="6">rRNA methyltransferase 2, mitochondrial</fullName>
    </recommendedName>
</protein>
<feature type="non-terminal residue" evidence="8">
    <location>
        <position position="1"/>
    </location>
</feature>
<evidence type="ECO:0000256" key="5">
    <source>
        <dbReference type="ARBA" id="ARBA00022691"/>
    </source>
</evidence>
<dbReference type="Pfam" id="PF01728">
    <property type="entry name" value="FtsJ"/>
    <property type="match status" value="1"/>
</dbReference>
<evidence type="ECO:0000256" key="4">
    <source>
        <dbReference type="ARBA" id="ARBA00022679"/>
    </source>
</evidence>
<keyword evidence="5" id="KW-0949">S-adenosyl-L-methionine</keyword>
<sequence>VQDIVATCFRSILKQLGNEKTHSNADDGKPQQGVAIAVDLQYIETIKGAIVIPESDFTLPEVQEKIKSFLPSGQANVVLSDMAPKASGTQELDSAAIMSLVYSSLKFSYMILKNNGIFVCKVWDGRDVERLYRTLQNLFTNVKRYKPKASRSDSSELYLIAIGFKRIENKI</sequence>
<evidence type="ECO:0000256" key="2">
    <source>
        <dbReference type="ARBA" id="ARBA00022552"/>
    </source>
</evidence>
<dbReference type="PANTHER" id="PTHR10920">
    <property type="entry name" value="RIBOSOMAL RNA METHYLTRANSFERASE"/>
    <property type="match status" value="1"/>
</dbReference>
<dbReference type="InterPro" id="IPR050082">
    <property type="entry name" value="RNA_methyltr_RlmE"/>
</dbReference>
<dbReference type="InterPro" id="IPR029063">
    <property type="entry name" value="SAM-dependent_MTases_sf"/>
</dbReference>
<dbReference type="GO" id="GO:0005739">
    <property type="term" value="C:mitochondrion"/>
    <property type="evidence" value="ECO:0007669"/>
    <property type="project" value="TreeGrafter"/>
</dbReference>
<dbReference type="AlphaFoldDB" id="A0A4Y2UIP7"/>
<keyword evidence="9" id="KW-1185">Reference proteome</keyword>
<evidence type="ECO:0000256" key="6">
    <source>
        <dbReference type="ARBA" id="ARBA00041184"/>
    </source>
</evidence>
<name>A0A4Y2UIP7_ARAVE</name>
<dbReference type="Proteomes" id="UP000499080">
    <property type="component" value="Unassembled WGS sequence"/>
</dbReference>
<dbReference type="InterPro" id="IPR002877">
    <property type="entry name" value="RNA_MeTrfase_FtsJ_dom"/>
</dbReference>
<dbReference type="GO" id="GO:0008650">
    <property type="term" value="F:rRNA (uridine-2'-O-)-methyltransferase activity"/>
    <property type="evidence" value="ECO:0007669"/>
    <property type="project" value="TreeGrafter"/>
</dbReference>
<comment type="similarity">
    <text evidence="1">Belongs to the class I-like SAM-binding methyltransferase superfamily. RNA methyltransferase RlmE family.</text>
</comment>
<keyword evidence="4 8" id="KW-0808">Transferase</keyword>
<reference evidence="8 9" key="1">
    <citation type="journal article" date="2019" name="Sci. Rep.">
        <title>Orb-weaving spider Araneus ventricosus genome elucidates the spidroin gene catalogue.</title>
        <authorList>
            <person name="Kono N."/>
            <person name="Nakamura H."/>
            <person name="Ohtoshi R."/>
            <person name="Moran D.A.P."/>
            <person name="Shinohara A."/>
            <person name="Yoshida Y."/>
            <person name="Fujiwara M."/>
            <person name="Mori M."/>
            <person name="Tomita M."/>
            <person name="Arakawa K."/>
        </authorList>
    </citation>
    <scope>NUCLEOTIDE SEQUENCE [LARGE SCALE GENOMIC DNA]</scope>
</reference>
<feature type="domain" description="Ribosomal RNA methyltransferase FtsJ" evidence="7">
    <location>
        <begin position="33"/>
        <end position="164"/>
    </location>
</feature>
<dbReference type="Gene3D" id="3.40.50.150">
    <property type="entry name" value="Vaccinia Virus protein VP39"/>
    <property type="match status" value="1"/>
</dbReference>
<dbReference type="OrthoDB" id="6409100at2759"/>
<proteinExistence type="inferred from homology"/>
<keyword evidence="3 8" id="KW-0489">Methyltransferase</keyword>
<evidence type="ECO:0000259" key="7">
    <source>
        <dbReference type="Pfam" id="PF01728"/>
    </source>
</evidence>
<evidence type="ECO:0000313" key="9">
    <source>
        <dbReference type="Proteomes" id="UP000499080"/>
    </source>
</evidence>
<accession>A0A4Y2UIP7</accession>
<dbReference type="EMBL" id="BGPR01036689">
    <property type="protein sequence ID" value="GBO12001.1"/>
    <property type="molecule type" value="Genomic_DNA"/>
</dbReference>
<evidence type="ECO:0000256" key="3">
    <source>
        <dbReference type="ARBA" id="ARBA00022603"/>
    </source>
</evidence>
<gene>
    <name evidence="8" type="primary">CG11447</name>
    <name evidence="8" type="ORF">AVEN_142277_1</name>
</gene>
<dbReference type="SUPFAM" id="SSF53335">
    <property type="entry name" value="S-adenosyl-L-methionine-dependent methyltransferases"/>
    <property type="match status" value="1"/>
</dbReference>
<evidence type="ECO:0000256" key="1">
    <source>
        <dbReference type="ARBA" id="ARBA00009258"/>
    </source>
</evidence>
<comment type="caution">
    <text evidence="8">The sequence shown here is derived from an EMBL/GenBank/DDBJ whole genome shotgun (WGS) entry which is preliminary data.</text>
</comment>
<organism evidence="8 9">
    <name type="scientific">Araneus ventricosus</name>
    <name type="common">Orbweaver spider</name>
    <name type="synonym">Epeira ventricosa</name>
    <dbReference type="NCBI Taxonomy" id="182803"/>
    <lineage>
        <taxon>Eukaryota</taxon>
        <taxon>Metazoa</taxon>
        <taxon>Ecdysozoa</taxon>
        <taxon>Arthropoda</taxon>
        <taxon>Chelicerata</taxon>
        <taxon>Arachnida</taxon>
        <taxon>Araneae</taxon>
        <taxon>Araneomorphae</taxon>
        <taxon>Entelegynae</taxon>
        <taxon>Araneoidea</taxon>
        <taxon>Araneidae</taxon>
        <taxon>Araneus</taxon>
    </lineage>
</organism>
<evidence type="ECO:0000313" key="8">
    <source>
        <dbReference type="EMBL" id="GBO12001.1"/>
    </source>
</evidence>
<keyword evidence="2" id="KW-0698">rRNA processing</keyword>
<dbReference type="PANTHER" id="PTHR10920:SF18">
    <property type="entry name" value="RRNA METHYLTRANSFERASE 2, MITOCHONDRIAL"/>
    <property type="match status" value="1"/>
</dbReference>